<keyword evidence="4" id="KW-1185">Reference proteome</keyword>
<dbReference type="InterPro" id="IPR012914">
    <property type="entry name" value="PucR_dom"/>
</dbReference>
<dbReference type="Gene3D" id="1.10.10.2840">
    <property type="entry name" value="PucR C-terminal helix-turn-helix domain"/>
    <property type="match status" value="1"/>
</dbReference>
<dbReference type="RefSeq" id="WP_059035561.1">
    <property type="nucleotide sequence ID" value="NZ_JAADZU010000025.1"/>
</dbReference>
<feature type="domain" description="Purine catabolism PurC-like" evidence="1">
    <location>
        <begin position="8"/>
        <end position="125"/>
    </location>
</feature>
<gene>
    <name evidence="3" type="ORF">GYA93_09740</name>
</gene>
<name>A0A7K3LQP5_9ACTN</name>
<evidence type="ECO:0000313" key="3">
    <source>
        <dbReference type="EMBL" id="NDK89857.1"/>
    </source>
</evidence>
<dbReference type="InterPro" id="IPR025736">
    <property type="entry name" value="PucR_C-HTH_dom"/>
</dbReference>
<sequence length="505" mass="53500">MTATVRWLMAQRSLQLVLRGGAEGLDRVLDHAVTSELVDAARWLVGNEVVLTTGLRLPADADGRIRYLTSLHEVGIAALGFGVGLGHAQMPTELIDTADRLGLPLFEIPLPIPFAAITRAVFDQLAAQRSARLVAAGRAQPSMTRAAISGGADAVVHELADAVSSRVVLLDAMYAEVTASRRVDGDVERLRALVTRDPASAGAVRVDDDLTLTVSRIGTGTRTYGYLGVLGPSLDDVSRMLIGHAVSLMVIEYDKPRVVRRDTDGLQADALAAAMDGIVGVTGLRLLHRAADPDGRVRAVVFVFADADAAHRGALTLVDELEHRWRAVFVHRDGSEVIALLRGDDPTPVAAALLRVLGMRAPVRGGIGAPVDLAADGRPLPGAIGESVAQARLAARSATAGRMVDLAGAQSLLEVEPVRSILADTHLHRLAPVVAHDRDHGTDLHRSLLAFLEANGNWGVAAAALGVHRHTLRSRIERVAALLGTDLDDARARAELLLMMLGAET</sequence>
<dbReference type="EMBL" id="JAADZU010000025">
    <property type="protein sequence ID" value="NDK89857.1"/>
    <property type="molecule type" value="Genomic_DNA"/>
</dbReference>
<dbReference type="InterPro" id="IPR051448">
    <property type="entry name" value="CdaR-like_regulators"/>
</dbReference>
<organism evidence="3 4">
    <name type="scientific">Gordonia desulfuricans</name>
    <dbReference type="NCBI Taxonomy" id="89051"/>
    <lineage>
        <taxon>Bacteria</taxon>
        <taxon>Bacillati</taxon>
        <taxon>Actinomycetota</taxon>
        <taxon>Actinomycetes</taxon>
        <taxon>Mycobacteriales</taxon>
        <taxon>Gordoniaceae</taxon>
        <taxon>Gordonia</taxon>
    </lineage>
</organism>
<evidence type="ECO:0000313" key="4">
    <source>
        <dbReference type="Proteomes" id="UP000466307"/>
    </source>
</evidence>
<dbReference type="PANTHER" id="PTHR33744:SF1">
    <property type="entry name" value="DNA-BINDING TRANSCRIPTIONAL ACTIVATOR ADER"/>
    <property type="match status" value="1"/>
</dbReference>
<protein>
    <submittedName>
        <fullName evidence="3">PucR family transcriptional regulator</fullName>
    </submittedName>
</protein>
<dbReference type="Proteomes" id="UP000466307">
    <property type="component" value="Unassembled WGS sequence"/>
</dbReference>
<dbReference type="PANTHER" id="PTHR33744">
    <property type="entry name" value="CARBOHYDRATE DIACID REGULATOR"/>
    <property type="match status" value="1"/>
</dbReference>
<feature type="domain" description="PucR C-terminal helix-turn-helix" evidence="2">
    <location>
        <begin position="444"/>
        <end position="500"/>
    </location>
</feature>
<reference evidence="3 4" key="1">
    <citation type="submission" date="2020-01" db="EMBL/GenBank/DDBJ databases">
        <title>Investigation of new actinobacteria for the biodesulphurisation of diesel fuel.</title>
        <authorList>
            <person name="Athi Narayanan S.M."/>
        </authorList>
    </citation>
    <scope>NUCLEOTIDE SEQUENCE [LARGE SCALE GENOMIC DNA]</scope>
    <source>
        <strain evidence="3 4">213E</strain>
    </source>
</reference>
<dbReference type="InterPro" id="IPR042070">
    <property type="entry name" value="PucR_C-HTH_sf"/>
</dbReference>
<dbReference type="Pfam" id="PF07905">
    <property type="entry name" value="PucR"/>
    <property type="match status" value="1"/>
</dbReference>
<evidence type="ECO:0000259" key="2">
    <source>
        <dbReference type="Pfam" id="PF13556"/>
    </source>
</evidence>
<dbReference type="AlphaFoldDB" id="A0A7K3LQP5"/>
<proteinExistence type="predicted"/>
<evidence type="ECO:0000259" key="1">
    <source>
        <dbReference type="Pfam" id="PF07905"/>
    </source>
</evidence>
<accession>A0A7K3LQP5</accession>
<dbReference type="Pfam" id="PF13556">
    <property type="entry name" value="HTH_30"/>
    <property type="match status" value="1"/>
</dbReference>
<comment type="caution">
    <text evidence="3">The sequence shown here is derived from an EMBL/GenBank/DDBJ whole genome shotgun (WGS) entry which is preliminary data.</text>
</comment>